<evidence type="ECO:0000256" key="1">
    <source>
        <dbReference type="ARBA" id="ARBA00009892"/>
    </source>
</evidence>
<dbReference type="GO" id="GO:0005737">
    <property type="term" value="C:cytoplasm"/>
    <property type="evidence" value="ECO:0007669"/>
    <property type="project" value="TreeGrafter"/>
</dbReference>
<dbReference type="EMBL" id="CP017768">
    <property type="protein sequence ID" value="AUB59477.1"/>
    <property type="molecule type" value="Genomic_DNA"/>
</dbReference>
<proteinExistence type="inferred from homology"/>
<gene>
    <name evidence="3" type="ORF">BK009_01520</name>
</gene>
<evidence type="ECO:0000256" key="2">
    <source>
        <dbReference type="ARBA" id="ARBA00022679"/>
    </source>
</evidence>
<accession>A0A2H4VMZ3</accession>
<keyword evidence="4" id="KW-1185">Reference proteome</keyword>
<dbReference type="Proteomes" id="UP000232631">
    <property type="component" value="Chromosome"/>
</dbReference>
<sequence>MKIEHMNIEPGMTTLQLIEEMGKSGVLGAGRIYRATKLLAELISDEETTIFLSIAGPMVPGGLRKIIRDLIDAGHVDVLISSGANLTHDLLESFGGSHYRDHDETDEELCQMGMGRIGDIYTKSEDFEIFEKKISTILEEIAGKRDQLNIREFITEIGNHVDDPESIIHTANKKNVPIYAPGIIDCMLGLQLWMFTQENQLTLDAAGDMHELSDIVFGSKKVAAVILGGGLPKHYALASNLLTGGVDSAIQVTLDRSEAGSLGGAPLEEAKSWAKAKCESRLVSVIGDATIIFPMMVAGALEMVNKEKGV</sequence>
<dbReference type="AlphaFoldDB" id="A0A2H4VMZ3"/>
<dbReference type="InterPro" id="IPR036982">
    <property type="entry name" value="Deoxyhypusine_synthase_sf"/>
</dbReference>
<protein>
    <submittedName>
        <fullName evidence="3">Deoxyhypusine synthase</fullName>
    </submittedName>
</protein>
<dbReference type="PANTHER" id="PTHR11703">
    <property type="entry name" value="DEOXYHYPUSINE SYNTHASE"/>
    <property type="match status" value="1"/>
</dbReference>
<dbReference type="InterPro" id="IPR029035">
    <property type="entry name" value="DHS-like_NAD/FAD-binding_dom"/>
</dbReference>
<dbReference type="KEGG" id="msub:BK009_01520"/>
<comment type="similarity">
    <text evidence="1">Belongs to the deoxyhypusine synthase family.</text>
</comment>
<dbReference type="PANTHER" id="PTHR11703:SF2">
    <property type="entry name" value="DEOXYHYPUSINE SYNTHASE-LIKE PROTEIN"/>
    <property type="match status" value="1"/>
</dbReference>
<dbReference type="NCBIfam" id="TIGR00321">
    <property type="entry name" value="dhys"/>
    <property type="match status" value="1"/>
</dbReference>
<name>A0A2H4VMZ3_9EURY</name>
<organism evidence="3 4">
    <name type="scientific">Methanobacterium subterraneum</name>
    <dbReference type="NCBI Taxonomy" id="59277"/>
    <lineage>
        <taxon>Archaea</taxon>
        <taxon>Methanobacteriati</taxon>
        <taxon>Methanobacteriota</taxon>
        <taxon>Methanomada group</taxon>
        <taxon>Methanobacteria</taxon>
        <taxon>Methanobacteriales</taxon>
        <taxon>Methanobacteriaceae</taxon>
        <taxon>Methanobacterium</taxon>
    </lineage>
</organism>
<dbReference type="SUPFAM" id="SSF52467">
    <property type="entry name" value="DHS-like NAD/FAD-binding domain"/>
    <property type="match status" value="1"/>
</dbReference>
<dbReference type="GO" id="GO:0034038">
    <property type="term" value="F:deoxyhypusine synthase activity"/>
    <property type="evidence" value="ECO:0007669"/>
    <property type="project" value="TreeGrafter"/>
</dbReference>
<keyword evidence="2" id="KW-0808">Transferase</keyword>
<reference evidence="3 4" key="1">
    <citation type="submission" date="2016-10" db="EMBL/GenBank/DDBJ databases">
        <title>Comparative genomics between deep and shallow subseafloor isolates.</title>
        <authorList>
            <person name="Ishii S."/>
            <person name="Miller J.R."/>
            <person name="Sutton G."/>
            <person name="Suzuki S."/>
            <person name="Methe B."/>
            <person name="Inagaki F."/>
            <person name="Imachi H."/>
        </authorList>
    </citation>
    <scope>NUCLEOTIDE SEQUENCE [LARGE SCALE GENOMIC DNA]</scope>
    <source>
        <strain evidence="3 4">A8p</strain>
    </source>
</reference>
<evidence type="ECO:0000313" key="3">
    <source>
        <dbReference type="EMBL" id="AUB59477.1"/>
    </source>
</evidence>
<dbReference type="Pfam" id="PF01916">
    <property type="entry name" value="DS"/>
    <property type="match status" value="1"/>
</dbReference>
<dbReference type="InterPro" id="IPR002773">
    <property type="entry name" value="Deoxyhypusine_synthase"/>
</dbReference>
<dbReference type="Gene3D" id="3.40.910.10">
    <property type="entry name" value="Deoxyhypusine synthase"/>
    <property type="match status" value="1"/>
</dbReference>
<evidence type="ECO:0000313" key="4">
    <source>
        <dbReference type="Proteomes" id="UP000232631"/>
    </source>
</evidence>